<reference evidence="2 3" key="1">
    <citation type="submission" date="2017-02" db="EMBL/GenBank/DDBJ databases">
        <authorList>
            <person name="Peterson S.W."/>
        </authorList>
    </citation>
    <scope>NUCLEOTIDE SEQUENCE [LARGE SCALE GENOMIC DNA]</scope>
    <source>
        <strain evidence="3">type strain: NCCB 100098</strain>
    </source>
</reference>
<sequence>MIKPRLIMLTGLCCVIVGCSSHQAQQMGIQGSSVNSYARQMSNSQLCETYLGKRATNQTRVSIAAEWKHRKLSRAYCSKQENEWYLTKFAKWLANEKEAEPK</sequence>
<dbReference type="Proteomes" id="UP000189966">
    <property type="component" value="Unassembled WGS sequence"/>
</dbReference>
<name>A0A1T5I0C3_9GAMM</name>
<evidence type="ECO:0000313" key="2">
    <source>
        <dbReference type="EMBL" id="SKC32483.1"/>
    </source>
</evidence>
<feature type="signal peptide" evidence="1">
    <location>
        <begin position="1"/>
        <end position="24"/>
    </location>
</feature>
<accession>A0A1T5I0C3</accession>
<proteinExistence type="predicted"/>
<evidence type="ECO:0008006" key="4">
    <source>
        <dbReference type="Google" id="ProtNLM"/>
    </source>
</evidence>
<feature type="chain" id="PRO_5012459542" description="Lipoprotein" evidence="1">
    <location>
        <begin position="25"/>
        <end position="102"/>
    </location>
</feature>
<evidence type="ECO:0000256" key="1">
    <source>
        <dbReference type="SAM" id="SignalP"/>
    </source>
</evidence>
<dbReference type="RefSeq" id="WP_080157431.1">
    <property type="nucleotide sequence ID" value="NZ_CP175534.1"/>
</dbReference>
<evidence type="ECO:0000313" key="3">
    <source>
        <dbReference type="Proteomes" id="UP000189966"/>
    </source>
</evidence>
<dbReference type="EMBL" id="FUZI01000003">
    <property type="protein sequence ID" value="SKC32483.1"/>
    <property type="molecule type" value="Genomic_DNA"/>
</dbReference>
<keyword evidence="1" id="KW-0732">Signal</keyword>
<dbReference type="AlphaFoldDB" id="A0A1T5I0C3"/>
<dbReference type="PROSITE" id="PS51257">
    <property type="entry name" value="PROKAR_LIPOPROTEIN"/>
    <property type="match status" value="1"/>
</dbReference>
<protein>
    <recommendedName>
        <fullName evidence="4">Lipoprotein</fullName>
    </recommendedName>
</protein>
<organism evidence="2 3">
    <name type="scientific">Photobacterium piscicola</name>
    <dbReference type="NCBI Taxonomy" id="1378299"/>
    <lineage>
        <taxon>Bacteria</taxon>
        <taxon>Pseudomonadati</taxon>
        <taxon>Pseudomonadota</taxon>
        <taxon>Gammaproteobacteria</taxon>
        <taxon>Vibrionales</taxon>
        <taxon>Vibrionaceae</taxon>
        <taxon>Photobacterium</taxon>
    </lineage>
</organism>
<gene>
    <name evidence="2" type="ORF">CZ809_01999</name>
</gene>